<organism evidence="1 2">
    <name type="scientific">Blyttiomyces helicus</name>
    <dbReference type="NCBI Taxonomy" id="388810"/>
    <lineage>
        <taxon>Eukaryota</taxon>
        <taxon>Fungi</taxon>
        <taxon>Fungi incertae sedis</taxon>
        <taxon>Chytridiomycota</taxon>
        <taxon>Chytridiomycota incertae sedis</taxon>
        <taxon>Chytridiomycetes</taxon>
        <taxon>Chytridiomycetes incertae sedis</taxon>
        <taxon>Blyttiomyces</taxon>
    </lineage>
</organism>
<name>A0A4P9WKG9_9FUNG</name>
<gene>
    <name evidence="1" type="ORF">BDK51DRAFT_29746</name>
</gene>
<sequence length="231" mass="24980">MPTIGASRYCLESTNNEERTTFGTDFIVHPEVGGNAEMLCDDGASVKDYKVPSAQDVNIGLLGAAKRGDNFILLSITPSWEPMLWAPQSGNELMKDYDVTKLNTLSEHPAVTEALQPVAFYNADPSTGAWGEMIRGLVAMKAHGKTQLSGTSLTRSTISSTSLVTRYLGTTENHNIPQSLLMICPLPTILPSPNPDLPPRLSTSSDRDLMQDPALLQPWTGSSLTFVPEGM</sequence>
<reference evidence="2" key="1">
    <citation type="journal article" date="2018" name="Nat. Microbiol.">
        <title>Leveraging single-cell genomics to expand the fungal tree of life.</title>
        <authorList>
            <person name="Ahrendt S.R."/>
            <person name="Quandt C.A."/>
            <person name="Ciobanu D."/>
            <person name="Clum A."/>
            <person name="Salamov A."/>
            <person name="Andreopoulos B."/>
            <person name="Cheng J.F."/>
            <person name="Woyke T."/>
            <person name="Pelin A."/>
            <person name="Henrissat B."/>
            <person name="Reynolds N.K."/>
            <person name="Benny G.L."/>
            <person name="Smith M.E."/>
            <person name="James T.Y."/>
            <person name="Grigoriev I.V."/>
        </authorList>
    </citation>
    <scope>NUCLEOTIDE SEQUENCE [LARGE SCALE GENOMIC DNA]</scope>
</reference>
<evidence type="ECO:0000313" key="1">
    <source>
        <dbReference type="EMBL" id="RKO92892.1"/>
    </source>
</evidence>
<accession>A0A4P9WKG9</accession>
<keyword evidence="2" id="KW-1185">Reference proteome</keyword>
<dbReference type="Proteomes" id="UP000269721">
    <property type="component" value="Unassembled WGS sequence"/>
</dbReference>
<dbReference type="AlphaFoldDB" id="A0A4P9WKG9"/>
<dbReference type="EMBL" id="KZ994455">
    <property type="protein sequence ID" value="RKO92892.1"/>
    <property type="molecule type" value="Genomic_DNA"/>
</dbReference>
<evidence type="ECO:0000313" key="2">
    <source>
        <dbReference type="Proteomes" id="UP000269721"/>
    </source>
</evidence>
<proteinExistence type="predicted"/>
<protein>
    <submittedName>
        <fullName evidence="1">Uncharacterized protein</fullName>
    </submittedName>
</protein>